<keyword evidence="4" id="KW-0521">NADP</keyword>
<sequence length="343" mass="38050">MNQIDYGFPTVLGRNLIAELPAFVHAPFLVVTMDDLAPIYERALSGSEMIVYTVRSIDEADLRRDLEELPRVEAIVGLGGGQALDVAKYLAWRRRLPLFQVPTALSVNAVYGHRAGLRVDGKVRYMGWTIPESVFIDLDVIRSAPPQLNYSGIGDVLCFHTGVLDWKYAAAQGKCESKWPYDPALAAQSLSKVEAVLDATGDIRDLTDNGIEVLLDGLKWGTSYHGAGWNPRHIEGIEHFVFYALEHYTGRKFLHGQPVCLGLFVGAVLHDVRPDEMLQAVRAVGVDIRPAAMRITWDDVETALTHLQDFVHEAGLWHSIAHDQPITATEVAEIRDRVEAAYG</sequence>
<dbReference type="Pfam" id="PF13685">
    <property type="entry name" value="Fe-ADH_2"/>
    <property type="match status" value="1"/>
</dbReference>
<dbReference type="KEGG" id="poz:I0K15_03150"/>
<dbReference type="SUPFAM" id="SSF56796">
    <property type="entry name" value="Dehydroquinate synthase-like"/>
    <property type="match status" value="1"/>
</dbReference>
<keyword evidence="9" id="KW-1208">Phospholipid metabolism</keyword>
<name>A0A7S9QDD7_9RHOB</name>
<evidence type="ECO:0000256" key="7">
    <source>
        <dbReference type="ARBA" id="ARBA00023098"/>
    </source>
</evidence>
<evidence type="ECO:0000256" key="8">
    <source>
        <dbReference type="ARBA" id="ARBA00023209"/>
    </source>
</evidence>
<keyword evidence="3" id="KW-0479">Metal-binding</keyword>
<dbReference type="EMBL" id="CP064942">
    <property type="protein sequence ID" value="QPH54785.1"/>
    <property type="molecule type" value="Genomic_DNA"/>
</dbReference>
<evidence type="ECO:0000256" key="4">
    <source>
        <dbReference type="ARBA" id="ARBA00022857"/>
    </source>
</evidence>
<dbReference type="Gene3D" id="3.40.50.1970">
    <property type="match status" value="1"/>
</dbReference>
<dbReference type="GO" id="GO:0016614">
    <property type="term" value="F:oxidoreductase activity, acting on CH-OH group of donors"/>
    <property type="evidence" value="ECO:0007669"/>
    <property type="project" value="InterPro"/>
</dbReference>
<dbReference type="AlphaFoldDB" id="A0A7S9QDD7"/>
<keyword evidence="7" id="KW-0443">Lipid metabolism</keyword>
<dbReference type="PANTHER" id="PTHR43616:SF5">
    <property type="entry name" value="GLYCEROL DEHYDROGENASE 1"/>
    <property type="match status" value="1"/>
</dbReference>
<protein>
    <submittedName>
        <fullName evidence="10">Iron-containing alcohol dehydrogenase</fullName>
    </submittedName>
</protein>
<gene>
    <name evidence="10" type="ORF">I0K15_03150</name>
</gene>
<keyword evidence="5" id="KW-0560">Oxidoreductase</keyword>
<proteinExistence type="predicted"/>
<evidence type="ECO:0000256" key="3">
    <source>
        <dbReference type="ARBA" id="ARBA00022723"/>
    </source>
</evidence>
<dbReference type="InterPro" id="IPR016205">
    <property type="entry name" value="Glycerol_DH"/>
</dbReference>
<keyword evidence="11" id="KW-1185">Reference proteome</keyword>
<dbReference type="GO" id="GO:0008654">
    <property type="term" value="P:phospholipid biosynthetic process"/>
    <property type="evidence" value="ECO:0007669"/>
    <property type="project" value="UniProtKB-KW"/>
</dbReference>
<dbReference type="Proteomes" id="UP000594800">
    <property type="component" value="Chromosome"/>
</dbReference>
<accession>A0A7S9QDD7</accession>
<organism evidence="10 11">
    <name type="scientific">Pontivivens ytuae</name>
    <dbReference type="NCBI Taxonomy" id="2789856"/>
    <lineage>
        <taxon>Bacteria</taxon>
        <taxon>Pseudomonadati</taxon>
        <taxon>Pseudomonadota</taxon>
        <taxon>Alphaproteobacteria</taxon>
        <taxon>Rhodobacterales</taxon>
        <taxon>Paracoccaceae</taxon>
        <taxon>Pontivivens</taxon>
    </lineage>
</organism>
<keyword evidence="2" id="KW-0444">Lipid biosynthesis</keyword>
<evidence type="ECO:0000256" key="9">
    <source>
        <dbReference type="ARBA" id="ARBA00023264"/>
    </source>
</evidence>
<dbReference type="Gene3D" id="1.20.1090.10">
    <property type="entry name" value="Dehydroquinate synthase-like - alpha domain"/>
    <property type="match status" value="1"/>
</dbReference>
<dbReference type="PANTHER" id="PTHR43616">
    <property type="entry name" value="GLYCEROL DEHYDROGENASE"/>
    <property type="match status" value="1"/>
</dbReference>
<dbReference type="GO" id="GO:0046872">
    <property type="term" value="F:metal ion binding"/>
    <property type="evidence" value="ECO:0007669"/>
    <property type="project" value="UniProtKB-KW"/>
</dbReference>
<evidence type="ECO:0000256" key="2">
    <source>
        <dbReference type="ARBA" id="ARBA00022516"/>
    </source>
</evidence>
<evidence type="ECO:0000256" key="5">
    <source>
        <dbReference type="ARBA" id="ARBA00023002"/>
    </source>
</evidence>
<evidence type="ECO:0000313" key="10">
    <source>
        <dbReference type="EMBL" id="QPH54785.1"/>
    </source>
</evidence>
<evidence type="ECO:0000256" key="6">
    <source>
        <dbReference type="ARBA" id="ARBA00023027"/>
    </source>
</evidence>
<keyword evidence="1" id="KW-0963">Cytoplasm</keyword>
<evidence type="ECO:0000313" key="11">
    <source>
        <dbReference type="Proteomes" id="UP000594800"/>
    </source>
</evidence>
<reference evidence="10 11" key="1">
    <citation type="submission" date="2020-11" db="EMBL/GenBank/DDBJ databases">
        <title>Description of Pontivivens ytuae sp. nov. isolated from deep sea sediment of Mariana Trench.</title>
        <authorList>
            <person name="Wang Z."/>
            <person name="Sun Q.-L."/>
            <person name="Xu X.-D."/>
            <person name="Tang Y.-Z."/>
            <person name="Zhang J."/>
        </authorList>
    </citation>
    <scope>NUCLEOTIDE SEQUENCE [LARGE SCALE GENOMIC DNA]</scope>
    <source>
        <strain evidence="10 11">MT2928</strain>
    </source>
</reference>
<evidence type="ECO:0000256" key="1">
    <source>
        <dbReference type="ARBA" id="ARBA00022490"/>
    </source>
</evidence>
<dbReference type="RefSeq" id="WP_196103987.1">
    <property type="nucleotide sequence ID" value="NZ_CP064942.1"/>
</dbReference>
<keyword evidence="6" id="KW-0520">NAD</keyword>
<dbReference type="InterPro" id="IPR032837">
    <property type="entry name" value="G1PDH"/>
</dbReference>
<keyword evidence="8" id="KW-0594">Phospholipid biosynthesis</keyword>